<accession>S7UKH1</accession>
<sequence length="254" mass="29189">MLTTNIFWLSEIDVVCHLDLLKLVDILNVTLYPNIVKSLGGYEAAEHLLSKLRALLPKTNVKPMRIEHVYRKLEFTREKMIVDKHCYNAECTNLMADGRLARCGPGAYAHLHPDAPREFCESKDMFYDLKSDKRDFWHWKHQWPLDACAYCNHFQAIKSPWKVEKGVLRKKRYESDYKMRIADRLAEAGAWAQAGRIYLAIAEETGPDSLVYGKISEAYRNLGQPVLAEKFLNLSRKVSNVETAQGDCAESHVV</sequence>
<reference evidence="1 2" key="1">
    <citation type="journal article" date="2013" name="Genome Announc.">
        <title>Draft genome sequences for three mercury-methylating, sulfate-reducing bacteria.</title>
        <authorList>
            <person name="Brown S.D."/>
            <person name="Hurt R.A.Jr."/>
            <person name="Gilmour C.C."/>
            <person name="Elias D.A."/>
        </authorList>
    </citation>
    <scope>NUCLEOTIDE SEQUENCE [LARGE SCALE GENOMIC DNA]</scope>
    <source>
        <strain evidence="1 2">DSM 16529</strain>
    </source>
</reference>
<dbReference type="EMBL" id="ATHI01000026">
    <property type="protein sequence ID" value="EPR32788.1"/>
    <property type="molecule type" value="Genomic_DNA"/>
</dbReference>
<comment type="caution">
    <text evidence="1">The sequence shown here is derived from an EMBL/GenBank/DDBJ whole genome shotgun (WGS) entry which is preliminary data.</text>
</comment>
<keyword evidence="2" id="KW-1185">Reference proteome</keyword>
<dbReference type="AlphaFoldDB" id="S7UKH1"/>
<gene>
    <name evidence="1" type="ORF">dsat_0229</name>
</gene>
<evidence type="ECO:0000313" key="1">
    <source>
        <dbReference type="EMBL" id="EPR32788.1"/>
    </source>
</evidence>
<proteinExistence type="predicted"/>
<protein>
    <submittedName>
        <fullName evidence="1">Uncharacterized protein</fullName>
    </submittedName>
</protein>
<dbReference type="Proteomes" id="UP000014975">
    <property type="component" value="Unassembled WGS sequence"/>
</dbReference>
<organism evidence="1 2">
    <name type="scientific">Alkalidesulfovibrio alkalitolerans DSM 16529</name>
    <dbReference type="NCBI Taxonomy" id="1121439"/>
    <lineage>
        <taxon>Bacteria</taxon>
        <taxon>Pseudomonadati</taxon>
        <taxon>Thermodesulfobacteriota</taxon>
        <taxon>Desulfovibrionia</taxon>
        <taxon>Desulfovibrionales</taxon>
        <taxon>Desulfovibrionaceae</taxon>
        <taxon>Alkalidesulfovibrio</taxon>
    </lineage>
</organism>
<dbReference type="PATRIC" id="fig|1121439.3.peg.1577"/>
<evidence type="ECO:0000313" key="2">
    <source>
        <dbReference type="Proteomes" id="UP000014975"/>
    </source>
</evidence>
<name>S7UKH1_9BACT</name>
<dbReference type="STRING" id="1121439.dsat_0229"/>